<keyword evidence="1" id="KW-0963">Cytoplasm</keyword>
<evidence type="ECO:0000313" key="4">
    <source>
        <dbReference type="EMBL" id="EAT42316.1"/>
    </source>
</evidence>
<reference evidence="4" key="3">
    <citation type="submission" date="2012-09" db="EMBL/GenBank/DDBJ databases">
        <authorList>
            <consortium name="VectorBase"/>
        </authorList>
    </citation>
    <scope>NUCLEOTIDE SEQUENCE</scope>
    <source>
        <strain evidence="4">Liverpool</strain>
    </source>
</reference>
<keyword evidence="2" id="KW-0689">Ribosomal protein</keyword>
<dbReference type="PhylomeDB" id="Q177G1"/>
<evidence type="ECO:0000256" key="2">
    <source>
        <dbReference type="ARBA" id="ARBA00022980"/>
    </source>
</evidence>
<organism evidence="4 5">
    <name type="scientific">Aedes aegypti</name>
    <name type="common">Yellowfever mosquito</name>
    <name type="synonym">Culex aegypti</name>
    <dbReference type="NCBI Taxonomy" id="7159"/>
    <lineage>
        <taxon>Eukaryota</taxon>
        <taxon>Metazoa</taxon>
        <taxon>Ecdysozoa</taxon>
        <taxon>Arthropoda</taxon>
        <taxon>Hexapoda</taxon>
        <taxon>Insecta</taxon>
        <taxon>Pterygota</taxon>
        <taxon>Neoptera</taxon>
        <taxon>Endopterygota</taxon>
        <taxon>Diptera</taxon>
        <taxon>Nematocera</taxon>
        <taxon>Culicoidea</taxon>
        <taxon>Culicidae</taxon>
        <taxon>Culicinae</taxon>
        <taxon>Aedini</taxon>
        <taxon>Aedes</taxon>
        <taxon>Stegomyia</taxon>
    </lineage>
</organism>
<dbReference type="STRING" id="7159.Q177G1"/>
<gene>
    <name evidence="4" type="ORF">AaeL_AAEL006141</name>
</gene>
<dbReference type="eggNOG" id="KOG1628">
    <property type="taxonomic scope" value="Eukaryota"/>
</dbReference>
<protein>
    <submittedName>
        <fullName evidence="4">AAEL006141-PA</fullName>
    </submittedName>
</protein>
<dbReference type="OMA" id="VRESTRC"/>
<dbReference type="GO" id="GO:0005840">
    <property type="term" value="C:ribosome"/>
    <property type="evidence" value="ECO:0007669"/>
    <property type="project" value="UniProtKB-KW"/>
</dbReference>
<dbReference type="AlphaFoldDB" id="Q177G1"/>
<evidence type="ECO:0000313" key="5">
    <source>
        <dbReference type="Proteomes" id="UP000682892"/>
    </source>
</evidence>
<dbReference type="GO" id="GO:0006412">
    <property type="term" value="P:translation"/>
    <property type="evidence" value="ECO:0007669"/>
    <property type="project" value="InterPro"/>
</dbReference>
<dbReference type="Proteomes" id="UP000682892">
    <property type="component" value="Unassembled WGS sequence"/>
</dbReference>
<dbReference type="EMBL" id="CH477376">
    <property type="protein sequence ID" value="EAT42316.1"/>
    <property type="molecule type" value="Genomic_DNA"/>
</dbReference>
<proteinExistence type="predicted"/>
<dbReference type="PANTHER" id="PTHR11830">
    <property type="entry name" value="40S RIBOSOMAL PROTEIN S3A"/>
    <property type="match status" value="1"/>
</dbReference>
<feature type="non-terminal residue" evidence="4">
    <location>
        <position position="1"/>
    </location>
</feature>
<dbReference type="PaxDb" id="7159-AAEL006141-PA"/>
<dbReference type="Pfam" id="PF01015">
    <property type="entry name" value="Ribosomal_S3Ae"/>
    <property type="match status" value="1"/>
</dbReference>
<dbReference type="HOGENOM" id="CLU_1645103_0_0_1"/>
<reference evidence="4" key="1">
    <citation type="submission" date="2005-10" db="EMBL/GenBank/DDBJ databases">
        <authorList>
            <person name="Loftus B.J."/>
            <person name="Nene V.M."/>
            <person name="Hannick L.I."/>
            <person name="Bidwell S."/>
            <person name="Haas B."/>
            <person name="Amedeo P."/>
            <person name="Orvis J."/>
            <person name="Wortman J.R."/>
            <person name="White O.R."/>
            <person name="Salzberg S."/>
            <person name="Shumway M."/>
            <person name="Koo H."/>
            <person name="Zhao Y."/>
            <person name="Holmes M."/>
            <person name="Miller J."/>
            <person name="Schatz M."/>
            <person name="Pop M."/>
            <person name="Pai G."/>
            <person name="Utterback T."/>
            <person name="Rogers Y.-H."/>
            <person name="Kravitz S."/>
            <person name="Fraser C.M."/>
        </authorList>
    </citation>
    <scope>NUCLEOTIDE SEQUENCE</scope>
    <source>
        <strain evidence="4">Liverpool</strain>
    </source>
</reference>
<dbReference type="SMART" id="SM01397">
    <property type="entry name" value="Ribosomal_S3Ae"/>
    <property type="match status" value="1"/>
</dbReference>
<accession>Q177G1</accession>
<reference evidence="4" key="2">
    <citation type="journal article" date="2007" name="Science">
        <title>Genome sequence of Aedes aegypti, a major arbovirus vector.</title>
        <authorList>
            <person name="Nene V."/>
            <person name="Wortman J.R."/>
            <person name="Lawson D."/>
            <person name="Haas B."/>
            <person name="Kodira C."/>
            <person name="Tu Z.J."/>
            <person name="Loftus B."/>
            <person name="Xi Z."/>
            <person name="Megy K."/>
            <person name="Grabherr M."/>
            <person name="Ren Q."/>
            <person name="Zdobnov E.M."/>
            <person name="Lobo N.F."/>
            <person name="Campbell K.S."/>
            <person name="Brown S.E."/>
            <person name="Bonaldo M.F."/>
            <person name="Zhu J."/>
            <person name="Sinkins S.P."/>
            <person name="Hogenkamp D.G."/>
            <person name="Amedeo P."/>
            <person name="Arensburger P."/>
            <person name="Atkinson P.W."/>
            <person name="Bidwell S."/>
            <person name="Biedler J."/>
            <person name="Birney E."/>
            <person name="Bruggner R.V."/>
            <person name="Costas J."/>
            <person name="Coy M.R."/>
            <person name="Crabtree J."/>
            <person name="Crawford M."/>
            <person name="Debruyn B."/>
            <person name="Decaprio D."/>
            <person name="Eiglmeier K."/>
            <person name="Eisenstadt E."/>
            <person name="El-Dorry H."/>
            <person name="Gelbart W.M."/>
            <person name="Gomes S.L."/>
            <person name="Hammond M."/>
            <person name="Hannick L.I."/>
            <person name="Hogan J.R."/>
            <person name="Holmes M.H."/>
            <person name="Jaffe D."/>
            <person name="Johnston J.S."/>
            <person name="Kennedy R.C."/>
            <person name="Koo H."/>
            <person name="Kravitz S."/>
            <person name="Kriventseva E.V."/>
            <person name="Kulp D."/>
            <person name="Labutti K."/>
            <person name="Lee E."/>
            <person name="Li S."/>
            <person name="Lovin D.D."/>
            <person name="Mao C."/>
            <person name="Mauceli E."/>
            <person name="Menck C.F."/>
            <person name="Miller J.R."/>
            <person name="Montgomery P."/>
            <person name="Mori A."/>
            <person name="Nascimento A.L."/>
            <person name="Naveira H.F."/>
            <person name="Nusbaum C."/>
            <person name="O'leary S."/>
            <person name="Orvis J."/>
            <person name="Pertea M."/>
            <person name="Quesneville H."/>
            <person name="Reidenbach K.R."/>
            <person name="Rogers Y.H."/>
            <person name="Roth C.W."/>
            <person name="Schneider J.R."/>
            <person name="Schatz M."/>
            <person name="Shumway M."/>
            <person name="Stanke M."/>
            <person name="Stinson E.O."/>
            <person name="Tubio J.M."/>
            <person name="Vanzee J.P."/>
            <person name="Verjovski-Almeida S."/>
            <person name="Werner D."/>
            <person name="White O."/>
            <person name="Wyder S."/>
            <person name="Zeng Q."/>
            <person name="Zhao Q."/>
            <person name="Zhao Y."/>
            <person name="Hill C.A."/>
            <person name="Raikhel A.S."/>
            <person name="Soares M.B."/>
            <person name="Knudson D.L."/>
            <person name="Lee N.H."/>
            <person name="Galagan J."/>
            <person name="Salzberg S.L."/>
            <person name="Paulsen I.T."/>
            <person name="Dimopoulos G."/>
            <person name="Collins F.H."/>
            <person name="Birren B."/>
            <person name="Fraser-Liggett C.M."/>
            <person name="Severson D.W."/>
        </authorList>
    </citation>
    <scope>NUCLEOTIDE SEQUENCE [LARGE SCALE GENOMIC DNA]</scope>
    <source>
        <strain evidence="4">Liverpool</strain>
    </source>
</reference>
<dbReference type="GO" id="GO:0003735">
    <property type="term" value="F:structural constituent of ribosome"/>
    <property type="evidence" value="ECO:0007669"/>
    <property type="project" value="InterPro"/>
</dbReference>
<dbReference type="GO" id="GO:1990904">
    <property type="term" value="C:ribonucleoprotein complex"/>
    <property type="evidence" value="ECO:0007669"/>
    <property type="project" value="UniProtKB-KW"/>
</dbReference>
<keyword evidence="3" id="KW-0687">Ribonucleoprotein</keyword>
<sequence length="161" mass="18359">LVNRTQGTRIASDVLKRHVFEVSLADLQNDTDAERSFRKFNLIAEVHGRNVLCNFHGMDLITDERSIVKKWQTLNECSVDVKTTDVCIGFTINDSVSQHKTCNAQHSQIKKNRRKMTTIITRNVTSSNMKEVVNMLLPDSIVRESTRCTMSTFANLVLLNF</sequence>
<dbReference type="InterPro" id="IPR001593">
    <property type="entry name" value="Ribosomal_eS1"/>
</dbReference>
<name>Q177G1_AEDAE</name>
<evidence type="ECO:0000256" key="1">
    <source>
        <dbReference type="ARBA" id="ARBA00022490"/>
    </source>
</evidence>
<evidence type="ECO:0000256" key="3">
    <source>
        <dbReference type="ARBA" id="ARBA00023274"/>
    </source>
</evidence>
<dbReference type="VEuPathDB" id="VectorBase:AAEL019789"/>